<dbReference type="InterPro" id="IPR036390">
    <property type="entry name" value="WH_DNA-bd_sf"/>
</dbReference>
<sequence length="192" mass="21272">MARKKANRVRSGTGEEAAEAFDRRWHLAETPLEVDTTELEFAVMRTFESFGRWQSECLAGSAEFAASGPENALLHVIRMNDRPKSVKELARLMNRDDVPNIQYSLRKLIGAGLVERQGSARVGVTYSVTPRGAEVTRKYAAIRRALLIAALENVPDFAARMQDATRTLNLLAGIYEEVSRTAATHRRPAGGD</sequence>
<comment type="caution">
    <text evidence="2">The sequence shown here is derived from an EMBL/GenBank/DDBJ whole genome shotgun (WGS) entry which is preliminary data.</text>
</comment>
<gene>
    <name evidence="2" type="ORF">ACFOGJ_08220</name>
</gene>
<evidence type="ECO:0000259" key="1">
    <source>
        <dbReference type="Pfam" id="PF13463"/>
    </source>
</evidence>
<dbReference type="Gene3D" id="1.10.10.10">
    <property type="entry name" value="Winged helix-like DNA-binding domain superfamily/Winged helix DNA-binding domain"/>
    <property type="match status" value="1"/>
</dbReference>
<organism evidence="2 3">
    <name type="scientific">Marinibaculum pumilum</name>
    <dbReference type="NCBI Taxonomy" id="1766165"/>
    <lineage>
        <taxon>Bacteria</taxon>
        <taxon>Pseudomonadati</taxon>
        <taxon>Pseudomonadota</taxon>
        <taxon>Alphaproteobacteria</taxon>
        <taxon>Rhodospirillales</taxon>
        <taxon>Rhodospirillaceae</taxon>
        <taxon>Marinibaculum</taxon>
    </lineage>
</organism>
<dbReference type="GO" id="GO:0003677">
    <property type="term" value="F:DNA binding"/>
    <property type="evidence" value="ECO:0007669"/>
    <property type="project" value="UniProtKB-KW"/>
</dbReference>
<proteinExistence type="predicted"/>
<keyword evidence="3" id="KW-1185">Reference proteome</keyword>
<feature type="domain" description="HTH marR-type" evidence="1">
    <location>
        <begin position="68"/>
        <end position="132"/>
    </location>
</feature>
<evidence type="ECO:0000313" key="3">
    <source>
        <dbReference type="Proteomes" id="UP001595528"/>
    </source>
</evidence>
<dbReference type="SUPFAM" id="SSF46785">
    <property type="entry name" value="Winged helix' DNA-binding domain"/>
    <property type="match status" value="1"/>
</dbReference>
<dbReference type="Proteomes" id="UP001595528">
    <property type="component" value="Unassembled WGS sequence"/>
</dbReference>
<dbReference type="RefSeq" id="WP_379899371.1">
    <property type="nucleotide sequence ID" value="NZ_JBHRTR010000020.1"/>
</dbReference>
<dbReference type="InterPro" id="IPR036388">
    <property type="entry name" value="WH-like_DNA-bd_sf"/>
</dbReference>
<evidence type="ECO:0000313" key="2">
    <source>
        <dbReference type="EMBL" id="MFC3227210.1"/>
    </source>
</evidence>
<keyword evidence="2" id="KW-0238">DNA-binding</keyword>
<dbReference type="EMBL" id="JBHRTR010000020">
    <property type="protein sequence ID" value="MFC3227210.1"/>
    <property type="molecule type" value="Genomic_DNA"/>
</dbReference>
<reference evidence="3" key="1">
    <citation type="journal article" date="2019" name="Int. J. Syst. Evol. Microbiol.">
        <title>The Global Catalogue of Microorganisms (GCM) 10K type strain sequencing project: providing services to taxonomists for standard genome sequencing and annotation.</title>
        <authorList>
            <consortium name="The Broad Institute Genomics Platform"/>
            <consortium name="The Broad Institute Genome Sequencing Center for Infectious Disease"/>
            <person name="Wu L."/>
            <person name="Ma J."/>
        </authorList>
    </citation>
    <scope>NUCLEOTIDE SEQUENCE [LARGE SCALE GENOMIC DNA]</scope>
    <source>
        <strain evidence="3">KCTC 42964</strain>
    </source>
</reference>
<protein>
    <submittedName>
        <fullName evidence="2">Winged helix DNA-binding protein</fullName>
    </submittedName>
</protein>
<dbReference type="InterPro" id="IPR000835">
    <property type="entry name" value="HTH_MarR-typ"/>
</dbReference>
<name>A0ABV7KY09_9PROT</name>
<dbReference type="Pfam" id="PF13463">
    <property type="entry name" value="HTH_27"/>
    <property type="match status" value="1"/>
</dbReference>
<accession>A0ABV7KY09</accession>